<keyword evidence="1" id="KW-1133">Transmembrane helix</keyword>
<evidence type="ECO:0000313" key="5">
    <source>
        <dbReference type="EMBL" id="CAF3929570.1"/>
    </source>
</evidence>
<dbReference type="EMBL" id="CAJOBE010004389">
    <property type="protein sequence ID" value="CAF3929570.1"/>
    <property type="molecule type" value="Genomic_DNA"/>
</dbReference>
<comment type="caution">
    <text evidence="5">The sequence shown here is derived from an EMBL/GenBank/DDBJ whole genome shotgun (WGS) entry which is preliminary data.</text>
</comment>
<evidence type="ECO:0000313" key="6">
    <source>
        <dbReference type="Proteomes" id="UP000663874"/>
    </source>
</evidence>
<evidence type="ECO:0000313" key="2">
    <source>
        <dbReference type="EMBL" id="CAF1137279.1"/>
    </source>
</evidence>
<dbReference type="EMBL" id="CAJNOU010001305">
    <property type="protein sequence ID" value="CAF1184712.1"/>
    <property type="molecule type" value="Genomic_DNA"/>
</dbReference>
<dbReference type="Proteomes" id="UP000663882">
    <property type="component" value="Unassembled WGS sequence"/>
</dbReference>
<feature type="transmembrane region" description="Helical" evidence="1">
    <location>
        <begin position="213"/>
        <end position="235"/>
    </location>
</feature>
<dbReference type="EMBL" id="CAJNOO010001340">
    <property type="protein sequence ID" value="CAF1137279.1"/>
    <property type="molecule type" value="Genomic_DNA"/>
</dbReference>
<keyword evidence="1" id="KW-0472">Membrane</keyword>
<keyword evidence="1" id="KW-0812">Transmembrane</keyword>
<dbReference type="Proteomes" id="UP000663823">
    <property type="component" value="Unassembled WGS sequence"/>
</dbReference>
<sequence>MPNMNIIIHEILVLTNVIVIMMCFDHMNVKGKLNVSSNQEYSPLCFCHSSYQRSIFLAKISLSQCNNSLTIRQCHESKFYPPSFDLTQLIPSLINFSHCLNHIHCLHKLHSIQHCQHCQLETLLFTHNDFYPIDKTINNLSTNRCFYLCQHDTSCGFLCLHQNVIISINCHICQGRRQNVTCRCIKIKSSHSCLESSYESTTSRWMQKRGFPAAGILATLVLAAILLVIAIKLIYHRLDIVERH</sequence>
<evidence type="ECO:0000256" key="1">
    <source>
        <dbReference type="SAM" id="Phobius"/>
    </source>
</evidence>
<gene>
    <name evidence="5" type="ORF">FNK824_LOCUS22069</name>
    <name evidence="4" type="ORF">OTI717_LOCUS23067</name>
    <name evidence="2" type="ORF">RFH988_LOCUS21191</name>
    <name evidence="3" type="ORF">SEV965_LOCUS20252</name>
</gene>
<evidence type="ECO:0000313" key="4">
    <source>
        <dbReference type="EMBL" id="CAF3887076.1"/>
    </source>
</evidence>
<dbReference type="EMBL" id="CAJOAX010004052">
    <property type="protein sequence ID" value="CAF3887076.1"/>
    <property type="molecule type" value="Genomic_DNA"/>
</dbReference>
<dbReference type="Proteomes" id="UP000663889">
    <property type="component" value="Unassembled WGS sequence"/>
</dbReference>
<reference evidence="5" key="1">
    <citation type="submission" date="2021-02" db="EMBL/GenBank/DDBJ databases">
        <authorList>
            <person name="Nowell W R."/>
        </authorList>
    </citation>
    <scope>NUCLEOTIDE SEQUENCE</scope>
</reference>
<organism evidence="5 6">
    <name type="scientific">Rotaria sordida</name>
    <dbReference type="NCBI Taxonomy" id="392033"/>
    <lineage>
        <taxon>Eukaryota</taxon>
        <taxon>Metazoa</taxon>
        <taxon>Spiralia</taxon>
        <taxon>Gnathifera</taxon>
        <taxon>Rotifera</taxon>
        <taxon>Eurotatoria</taxon>
        <taxon>Bdelloidea</taxon>
        <taxon>Philodinida</taxon>
        <taxon>Philodinidae</taxon>
        <taxon>Rotaria</taxon>
    </lineage>
</organism>
<protein>
    <submittedName>
        <fullName evidence="5">Uncharacterized protein</fullName>
    </submittedName>
</protein>
<accession>A0A819JI82</accession>
<feature type="transmembrane region" description="Helical" evidence="1">
    <location>
        <begin position="6"/>
        <end position="24"/>
    </location>
</feature>
<evidence type="ECO:0000313" key="3">
    <source>
        <dbReference type="EMBL" id="CAF1184712.1"/>
    </source>
</evidence>
<name>A0A819JI82_9BILA</name>
<dbReference type="AlphaFoldDB" id="A0A819JI82"/>
<dbReference type="Proteomes" id="UP000663874">
    <property type="component" value="Unassembled WGS sequence"/>
</dbReference>
<dbReference type="OrthoDB" id="10027374at2759"/>
<proteinExistence type="predicted"/>